<evidence type="ECO:0000313" key="1">
    <source>
        <dbReference type="EMBL" id="MEU2121899.1"/>
    </source>
</evidence>
<protein>
    <submittedName>
        <fullName evidence="1">SRPBCC family protein</fullName>
    </submittedName>
</protein>
<dbReference type="Proteomes" id="UP001550535">
    <property type="component" value="Unassembled WGS sequence"/>
</dbReference>
<name>A0ABV2X7Q0_9NOCA</name>
<dbReference type="SUPFAM" id="SSF55961">
    <property type="entry name" value="Bet v1-like"/>
    <property type="match status" value="1"/>
</dbReference>
<sequence length="170" mass="19441">MTMYALRPSSLPDISSMRRHLHSERVVDASARRTFDILATGEGQREWADGYRATTWYGNTSHDVGTIRDIHLRWITVRERFLAWEPAARFTFSADAMSIPLARRMIEDITFEPLGPDRCRMIWQVHLDPAPVLHPVESLVMRRVFEPMFDSFATGLAGFARAHPDTARAG</sequence>
<dbReference type="InterPro" id="IPR023393">
    <property type="entry name" value="START-like_dom_sf"/>
</dbReference>
<dbReference type="Gene3D" id="3.30.530.20">
    <property type="match status" value="1"/>
</dbReference>
<dbReference type="CDD" id="cd07821">
    <property type="entry name" value="PYR_PYL_RCAR_like"/>
    <property type="match status" value="1"/>
</dbReference>
<reference evidence="1 2" key="1">
    <citation type="submission" date="2024-06" db="EMBL/GenBank/DDBJ databases">
        <title>The Natural Products Discovery Center: Release of the First 8490 Sequenced Strains for Exploring Actinobacteria Biosynthetic Diversity.</title>
        <authorList>
            <person name="Kalkreuter E."/>
            <person name="Kautsar S.A."/>
            <person name="Yang D."/>
            <person name="Bader C.D."/>
            <person name="Teijaro C.N."/>
            <person name="Fluegel L."/>
            <person name="Davis C.M."/>
            <person name="Simpson J.R."/>
            <person name="Lauterbach L."/>
            <person name="Steele A.D."/>
            <person name="Gui C."/>
            <person name="Meng S."/>
            <person name="Li G."/>
            <person name="Viehrig K."/>
            <person name="Ye F."/>
            <person name="Su P."/>
            <person name="Kiefer A.F."/>
            <person name="Nichols A."/>
            <person name="Cepeda A.J."/>
            <person name="Yan W."/>
            <person name="Fan B."/>
            <person name="Jiang Y."/>
            <person name="Adhikari A."/>
            <person name="Zheng C.-J."/>
            <person name="Schuster L."/>
            <person name="Cowan T.M."/>
            <person name="Smanski M.J."/>
            <person name="Chevrette M.G."/>
            <person name="De Carvalho L.P.S."/>
            <person name="Shen B."/>
        </authorList>
    </citation>
    <scope>NUCLEOTIDE SEQUENCE [LARGE SCALE GENOMIC DNA]</scope>
    <source>
        <strain evidence="1 2">NPDC019434</strain>
    </source>
</reference>
<accession>A0ABV2X7Q0</accession>
<keyword evidence="2" id="KW-1185">Reference proteome</keyword>
<dbReference type="InterPro" id="IPR019587">
    <property type="entry name" value="Polyketide_cyclase/dehydratase"/>
</dbReference>
<comment type="caution">
    <text evidence="1">The sequence shown here is derived from an EMBL/GenBank/DDBJ whole genome shotgun (WGS) entry which is preliminary data.</text>
</comment>
<dbReference type="Pfam" id="PF10604">
    <property type="entry name" value="Polyketide_cyc2"/>
    <property type="match status" value="1"/>
</dbReference>
<proteinExistence type="predicted"/>
<organism evidence="1 2">
    <name type="scientific">Nocardia niwae</name>
    <dbReference type="NCBI Taxonomy" id="626084"/>
    <lineage>
        <taxon>Bacteria</taxon>
        <taxon>Bacillati</taxon>
        <taxon>Actinomycetota</taxon>
        <taxon>Actinomycetes</taxon>
        <taxon>Mycobacteriales</taxon>
        <taxon>Nocardiaceae</taxon>
        <taxon>Nocardia</taxon>
    </lineage>
</organism>
<evidence type="ECO:0000313" key="2">
    <source>
        <dbReference type="Proteomes" id="UP001550535"/>
    </source>
</evidence>
<gene>
    <name evidence="1" type="ORF">ABZ507_08675</name>
</gene>
<dbReference type="RefSeq" id="WP_357990607.1">
    <property type="nucleotide sequence ID" value="NZ_JBEYBR010000016.1"/>
</dbReference>
<dbReference type="EMBL" id="JBEYBR010000016">
    <property type="protein sequence ID" value="MEU2121899.1"/>
    <property type="molecule type" value="Genomic_DNA"/>
</dbReference>